<organism evidence="2 3">
    <name type="scientific">SAR86 cluster bacterium</name>
    <dbReference type="NCBI Taxonomy" id="2030880"/>
    <lineage>
        <taxon>Bacteria</taxon>
        <taxon>Pseudomonadati</taxon>
        <taxon>Pseudomonadota</taxon>
        <taxon>Gammaproteobacteria</taxon>
        <taxon>SAR86 cluster</taxon>
    </lineage>
</organism>
<evidence type="ECO:0000313" key="3">
    <source>
        <dbReference type="Proteomes" id="UP000754644"/>
    </source>
</evidence>
<dbReference type="SUPFAM" id="SSF53686">
    <property type="entry name" value="Tryptophan synthase beta subunit-like PLP-dependent enzymes"/>
    <property type="match status" value="1"/>
</dbReference>
<evidence type="ECO:0000259" key="1">
    <source>
        <dbReference type="Pfam" id="PF14821"/>
    </source>
</evidence>
<feature type="non-terminal residue" evidence="2">
    <location>
        <position position="142"/>
    </location>
</feature>
<dbReference type="InterPro" id="IPR029144">
    <property type="entry name" value="Thr_synth_N"/>
</dbReference>
<proteinExistence type="predicted"/>
<dbReference type="InterPro" id="IPR051166">
    <property type="entry name" value="Threonine_Synthase"/>
</dbReference>
<dbReference type="EMBL" id="JABMOJ010000041">
    <property type="protein sequence ID" value="NQV63931.1"/>
    <property type="molecule type" value="Genomic_DNA"/>
</dbReference>
<evidence type="ECO:0000313" key="2">
    <source>
        <dbReference type="EMBL" id="NQV63931.1"/>
    </source>
</evidence>
<gene>
    <name evidence="2" type="ORF">HQ497_01080</name>
</gene>
<dbReference type="Proteomes" id="UP000754644">
    <property type="component" value="Unassembled WGS sequence"/>
</dbReference>
<comment type="caution">
    <text evidence="2">The sequence shown here is derived from an EMBL/GenBank/DDBJ whole genome shotgun (WGS) entry which is preliminary data.</text>
</comment>
<dbReference type="InterPro" id="IPR037158">
    <property type="entry name" value="Thr_synth_N_sf"/>
</dbReference>
<feature type="domain" description="Threonine synthase N-terminal" evidence="1">
    <location>
        <begin position="2"/>
        <end position="78"/>
    </location>
</feature>
<name>A0A973A8N0_9GAMM</name>
<protein>
    <submittedName>
        <fullName evidence="2">Threonine synthase</fullName>
        <ecNumber evidence="2">4.2.3.1</ecNumber>
    </submittedName>
</protein>
<dbReference type="InterPro" id="IPR036052">
    <property type="entry name" value="TrpB-like_PALP_sf"/>
</dbReference>
<dbReference type="Gene3D" id="3.90.1380.10">
    <property type="entry name" value="Threonine synthase, N-terminal domain"/>
    <property type="match status" value="1"/>
</dbReference>
<sequence length="142" mass="15500">MKYQSTRGGVSGISFKDAVLMGLADDGGLLVPESIPDVSAELDAWRGYNYSQLALEVMSRFIDDIPRPALQQIIERSYDTFSVPSVTPIVPLGEDYVLELFHGPTLAFKDIALQFLGNVFEYILDERGHSVNILGATSGDTG</sequence>
<accession>A0A973A8N0</accession>
<dbReference type="GO" id="GO:0004795">
    <property type="term" value="F:threonine synthase activity"/>
    <property type="evidence" value="ECO:0007669"/>
    <property type="project" value="UniProtKB-EC"/>
</dbReference>
<reference evidence="2" key="1">
    <citation type="submission" date="2020-05" db="EMBL/GenBank/DDBJ databases">
        <title>Sulfur intermediates as new biogeochemical hubs in an aquatic model microbial ecosystem.</title>
        <authorList>
            <person name="Vigneron A."/>
        </authorList>
    </citation>
    <scope>NUCLEOTIDE SEQUENCE</scope>
    <source>
        <strain evidence="2">Bin.250</strain>
    </source>
</reference>
<dbReference type="Pfam" id="PF14821">
    <property type="entry name" value="Thr_synth_N"/>
    <property type="match status" value="1"/>
</dbReference>
<keyword evidence="2" id="KW-0456">Lyase</keyword>
<dbReference type="PANTHER" id="PTHR42690">
    <property type="entry name" value="THREONINE SYNTHASE FAMILY MEMBER"/>
    <property type="match status" value="1"/>
</dbReference>
<dbReference type="Gene3D" id="3.40.50.1100">
    <property type="match status" value="2"/>
</dbReference>
<dbReference type="PANTHER" id="PTHR42690:SF1">
    <property type="entry name" value="THREONINE SYNTHASE-LIKE 2"/>
    <property type="match status" value="1"/>
</dbReference>
<dbReference type="AlphaFoldDB" id="A0A973A8N0"/>
<dbReference type="EC" id="4.2.3.1" evidence="2"/>